<dbReference type="PANTHER" id="PTHR30055">
    <property type="entry name" value="HTH-TYPE TRANSCRIPTIONAL REGULATOR RUTR"/>
    <property type="match status" value="1"/>
</dbReference>
<evidence type="ECO:0000256" key="1">
    <source>
        <dbReference type="ARBA" id="ARBA00023015"/>
    </source>
</evidence>
<sequence length="200" mass="21877">MPEPRAGTLRERQRARVREDIQRAALALIAERGYDSVSTEEIAAAAGVSMSTYFRYVPTKEGLLLDTVRAGGAAIVRALRAQPEHVEAHDALTTAITERMSGFDDIDVDHWRTAVLSAPHLLERVSLIGSSDRTALVDLVAVRLGVSPQDSVRPGLMVEVFLAAGEFAFHRWLTAPPGRVRLSELVSRCLALIAPIDDER</sequence>
<feature type="DNA-binding region" description="H-T-H motif" evidence="4">
    <location>
        <begin position="38"/>
        <end position="57"/>
    </location>
</feature>
<evidence type="ECO:0000256" key="2">
    <source>
        <dbReference type="ARBA" id="ARBA00023125"/>
    </source>
</evidence>
<reference evidence="7" key="1">
    <citation type="journal article" date="2019" name="Int. J. Syst. Evol. Microbiol.">
        <title>The Global Catalogue of Microorganisms (GCM) 10K type strain sequencing project: providing services to taxonomists for standard genome sequencing and annotation.</title>
        <authorList>
            <consortium name="The Broad Institute Genomics Platform"/>
            <consortium name="The Broad Institute Genome Sequencing Center for Infectious Disease"/>
            <person name="Wu L."/>
            <person name="Ma J."/>
        </authorList>
    </citation>
    <scope>NUCLEOTIDE SEQUENCE [LARGE SCALE GENOMIC DNA]</scope>
    <source>
        <strain evidence="7">CCM 7855</strain>
    </source>
</reference>
<accession>A0ABQ1UZX7</accession>
<protein>
    <submittedName>
        <fullName evidence="6">TetR family transcriptional regulator</fullName>
    </submittedName>
</protein>
<proteinExistence type="predicted"/>
<evidence type="ECO:0000256" key="3">
    <source>
        <dbReference type="ARBA" id="ARBA00023163"/>
    </source>
</evidence>
<dbReference type="SUPFAM" id="SSF46689">
    <property type="entry name" value="Homeodomain-like"/>
    <property type="match status" value="1"/>
</dbReference>
<dbReference type="PROSITE" id="PS50977">
    <property type="entry name" value="HTH_TETR_2"/>
    <property type="match status" value="1"/>
</dbReference>
<dbReference type="InterPro" id="IPR050109">
    <property type="entry name" value="HTH-type_TetR-like_transc_reg"/>
</dbReference>
<comment type="caution">
    <text evidence="6">The sequence shown here is derived from an EMBL/GenBank/DDBJ whole genome shotgun (WGS) entry which is preliminary data.</text>
</comment>
<name>A0ABQ1UZX7_9NOCA</name>
<dbReference type="RefSeq" id="WP_188490783.1">
    <property type="nucleotide sequence ID" value="NZ_BMCS01000002.1"/>
</dbReference>
<dbReference type="Gene3D" id="1.10.10.60">
    <property type="entry name" value="Homeodomain-like"/>
    <property type="match status" value="1"/>
</dbReference>
<dbReference type="PRINTS" id="PR00455">
    <property type="entry name" value="HTHTETR"/>
</dbReference>
<dbReference type="Pfam" id="PF00440">
    <property type="entry name" value="TetR_N"/>
    <property type="match status" value="1"/>
</dbReference>
<dbReference type="Pfam" id="PF17754">
    <property type="entry name" value="TetR_C_14"/>
    <property type="match status" value="1"/>
</dbReference>
<dbReference type="InterPro" id="IPR001647">
    <property type="entry name" value="HTH_TetR"/>
</dbReference>
<dbReference type="PANTHER" id="PTHR30055:SF238">
    <property type="entry name" value="MYCOFACTOCIN BIOSYNTHESIS TRANSCRIPTIONAL REGULATOR MFTR-RELATED"/>
    <property type="match status" value="1"/>
</dbReference>
<dbReference type="InterPro" id="IPR009057">
    <property type="entry name" value="Homeodomain-like_sf"/>
</dbReference>
<keyword evidence="2 4" id="KW-0238">DNA-binding</keyword>
<evidence type="ECO:0000313" key="6">
    <source>
        <dbReference type="EMBL" id="GGF32249.1"/>
    </source>
</evidence>
<keyword evidence="1" id="KW-0805">Transcription regulation</keyword>
<gene>
    <name evidence="6" type="ORF">GCM10007298_30130</name>
</gene>
<dbReference type="InterPro" id="IPR041347">
    <property type="entry name" value="MftR_C"/>
</dbReference>
<organism evidence="6 7">
    <name type="scientific">Williamsia phyllosphaerae</name>
    <dbReference type="NCBI Taxonomy" id="885042"/>
    <lineage>
        <taxon>Bacteria</taxon>
        <taxon>Bacillati</taxon>
        <taxon>Actinomycetota</taxon>
        <taxon>Actinomycetes</taxon>
        <taxon>Mycobacteriales</taxon>
        <taxon>Nocardiaceae</taxon>
        <taxon>Williamsia</taxon>
    </lineage>
</organism>
<keyword evidence="7" id="KW-1185">Reference proteome</keyword>
<evidence type="ECO:0000259" key="5">
    <source>
        <dbReference type="PROSITE" id="PS50977"/>
    </source>
</evidence>
<evidence type="ECO:0000256" key="4">
    <source>
        <dbReference type="PROSITE-ProRule" id="PRU00335"/>
    </source>
</evidence>
<evidence type="ECO:0000313" key="7">
    <source>
        <dbReference type="Proteomes" id="UP000632454"/>
    </source>
</evidence>
<keyword evidence="3" id="KW-0804">Transcription</keyword>
<dbReference type="Proteomes" id="UP000632454">
    <property type="component" value="Unassembled WGS sequence"/>
</dbReference>
<dbReference type="EMBL" id="BMCS01000002">
    <property type="protein sequence ID" value="GGF32249.1"/>
    <property type="molecule type" value="Genomic_DNA"/>
</dbReference>
<feature type="domain" description="HTH tetR-type" evidence="5">
    <location>
        <begin position="15"/>
        <end position="75"/>
    </location>
</feature>
<dbReference type="Gene3D" id="1.10.357.10">
    <property type="entry name" value="Tetracycline Repressor, domain 2"/>
    <property type="match status" value="1"/>
</dbReference>